<keyword evidence="2" id="KW-1185">Reference proteome</keyword>
<protein>
    <submittedName>
        <fullName evidence="1">Uncharacterized protein</fullName>
    </submittedName>
</protein>
<organism evidence="1 2">
    <name type="scientific">Rhynchosporium secalis</name>
    <name type="common">Barley scald fungus</name>
    <dbReference type="NCBI Taxonomy" id="38038"/>
    <lineage>
        <taxon>Eukaryota</taxon>
        <taxon>Fungi</taxon>
        <taxon>Dikarya</taxon>
        <taxon>Ascomycota</taxon>
        <taxon>Pezizomycotina</taxon>
        <taxon>Leotiomycetes</taxon>
        <taxon>Helotiales</taxon>
        <taxon>Ploettnerulaceae</taxon>
        <taxon>Rhynchosporium</taxon>
    </lineage>
</organism>
<evidence type="ECO:0000313" key="1">
    <source>
        <dbReference type="EMBL" id="CZT45925.1"/>
    </source>
</evidence>
<dbReference type="Proteomes" id="UP000177625">
    <property type="component" value="Unassembled WGS sequence"/>
</dbReference>
<sequence>MSGLAHERIVIYKCQPASQPYLLSLPCAFSLPTLPTPYNPRSGKVQSTARAPNPLIIIMLHSNVDISVPPGPWTPNLPTVTKFDVQKRAACMHTVISKENTPHPCFLVEYSTVLIN</sequence>
<gene>
    <name evidence="1" type="ORF">RSE6_06282</name>
</gene>
<accession>A0A1E1MB39</accession>
<evidence type="ECO:0000313" key="2">
    <source>
        <dbReference type="Proteomes" id="UP000177625"/>
    </source>
</evidence>
<reference evidence="2" key="1">
    <citation type="submission" date="2016-03" db="EMBL/GenBank/DDBJ databases">
        <authorList>
            <person name="Guldener U."/>
        </authorList>
    </citation>
    <scope>NUCLEOTIDE SEQUENCE [LARGE SCALE GENOMIC DNA]</scope>
</reference>
<dbReference type="EMBL" id="FJVC01000229">
    <property type="protein sequence ID" value="CZT45925.1"/>
    <property type="molecule type" value="Genomic_DNA"/>
</dbReference>
<proteinExistence type="predicted"/>
<name>A0A1E1MB39_RHYSE</name>
<dbReference type="AlphaFoldDB" id="A0A1E1MB39"/>